<dbReference type="Gene3D" id="2.60.40.1260">
    <property type="entry name" value="Lamin Tail domain"/>
    <property type="match status" value="1"/>
</dbReference>
<organism evidence="7 8">
    <name type="scientific">Brachionus calyciflorus</name>
    <dbReference type="NCBI Taxonomy" id="104777"/>
    <lineage>
        <taxon>Eukaryota</taxon>
        <taxon>Metazoa</taxon>
        <taxon>Spiralia</taxon>
        <taxon>Gnathifera</taxon>
        <taxon>Rotifera</taxon>
        <taxon>Eurotatoria</taxon>
        <taxon>Monogononta</taxon>
        <taxon>Pseudotrocha</taxon>
        <taxon>Ploima</taxon>
        <taxon>Brachionidae</taxon>
        <taxon>Brachionus</taxon>
    </lineage>
</organism>
<evidence type="ECO:0000256" key="2">
    <source>
        <dbReference type="ARBA" id="ARBA00023054"/>
    </source>
</evidence>
<keyword evidence="8" id="KW-1185">Reference proteome</keyword>
<keyword evidence="3" id="KW-0539">Nucleus</keyword>
<feature type="region of interest" description="Disordered" evidence="5">
    <location>
        <begin position="23"/>
        <end position="79"/>
    </location>
</feature>
<dbReference type="PANTHER" id="PTHR45721:SF11">
    <property type="entry name" value="LAMIN DM0-RELATED"/>
    <property type="match status" value="1"/>
</dbReference>
<feature type="compositionally biased region" description="Basic and acidic residues" evidence="5">
    <location>
        <begin position="37"/>
        <end position="62"/>
    </location>
</feature>
<evidence type="ECO:0000256" key="3">
    <source>
        <dbReference type="ARBA" id="ARBA00023242"/>
    </source>
</evidence>
<evidence type="ECO:0000313" key="7">
    <source>
        <dbReference type="EMBL" id="CAF0714392.1"/>
    </source>
</evidence>
<name>A0A813MGF1_9BILA</name>
<dbReference type="SUPFAM" id="SSF74853">
    <property type="entry name" value="Lamin A/C globular tail domain"/>
    <property type="match status" value="1"/>
</dbReference>
<dbReference type="PROSITE" id="PS51841">
    <property type="entry name" value="LTD"/>
    <property type="match status" value="1"/>
</dbReference>
<evidence type="ECO:0000256" key="5">
    <source>
        <dbReference type="SAM" id="MobiDB-lite"/>
    </source>
</evidence>
<dbReference type="Proteomes" id="UP000663879">
    <property type="component" value="Unassembled WGS sequence"/>
</dbReference>
<comment type="caution">
    <text evidence="7">The sequence shown here is derived from an EMBL/GenBank/DDBJ whole genome shotgun (WGS) entry which is preliminary data.</text>
</comment>
<feature type="region of interest" description="Disordered" evidence="5">
    <location>
        <begin position="657"/>
        <end position="676"/>
    </location>
</feature>
<dbReference type="GO" id="GO:0005652">
    <property type="term" value="C:nuclear lamina"/>
    <property type="evidence" value="ECO:0007669"/>
    <property type="project" value="TreeGrafter"/>
</dbReference>
<feature type="coiled-coil region" evidence="4">
    <location>
        <begin position="341"/>
        <end position="436"/>
    </location>
</feature>
<protein>
    <recommendedName>
        <fullName evidence="6">LTD domain-containing protein</fullName>
    </recommendedName>
</protein>
<feature type="region of interest" description="Disordered" evidence="5">
    <location>
        <begin position="595"/>
        <end position="643"/>
    </location>
</feature>
<feature type="region of interest" description="Disordered" evidence="5">
    <location>
        <begin position="857"/>
        <end position="898"/>
    </location>
</feature>
<dbReference type="GO" id="GO:0007097">
    <property type="term" value="P:nuclear migration"/>
    <property type="evidence" value="ECO:0007669"/>
    <property type="project" value="TreeGrafter"/>
</dbReference>
<sequence length="1318" mass="160937">MSDDESSLDRSSLVGRYLFGDTSSVTSECSTSTVKPNEPKQESPKFRSKSEDSSRIYHDSSGHENQPLSPGTTRIRTKDIERGVRIKNVIVSEQTRRVDEKQELNELNSRLDQLVEAVRNKKNHNDQIQEQINKYRQEFLYSSNDHQKRTLNEDLEMSKGELNRISEVSTMAKIRASRSMYELDRLKEKYDEEVRWQSRDHEKIRLLETQRAESLHELNYLKENCETKKKSLLDDSDRNETLRSQLNNLSNSLDKEQESRIDLECQVQTLLERKKFDQELHRVMREELEKLFLNQGANRAVDPMGFYTRELREIKEKIREDFMKLSEFNQDSMREEYEYKYTKIVEEIETKKKQAEEARLRAEYEEKSSFDSLNIELERNKDEIKNLKLQEFNLNKLLEELQNKLNEVRNRNFESSELKQKEINLLLEQINNLKADLSSMLSFSKSLDSEVAVYARLLNQRMNSFVTQTYTFENYENLVLRDEVILNEQSRLMEQNELKRKQQELEENNRRLKELEEQRRRQKELDELQRLKREREEEERRRKQREKEEEERRQREYEELLRQQREEEERRRREYEEQIRIQYEYEEKIRLQREEEERLRRQREEEERLRRQREEEERLRRQREEEERLRRQREEEERLRRQEEAERLRLQQIQKEEEERLRRQKEEEERRKREYEEQLRIQKEFEERSRRQRIEEEERRRRETEEQIRIQREYEEKIRIQKIEEEERRRQREYEEQLLIQERIRQQENERLRREEQLRIQREYEEQLRIQETIRQQKEQERLKREEQIRIQREYEEQLRIQEKIRQQQEQERLRREEQIRIQREYEEKILREEEIKRKIEYEEKIRIQREIEEKMRRQKETEEKMAKMQREIEEERRRQKELDEKRRQKEIDDQKRRQETTTYQNYVVISTEFDAKYQEQQRLERELKLKKEREEHERFILEKLRQEQELIEAQRRQKFQQEQQRVRTPQPIDNVTTYTKHIVEENHKSREIFEERRYNSNNGHYEKQINIPINPTSHRSQSHTNLANNNNNIIHKNIIITNVNRSQSPPQNRILIHNGSMSDLSKVESNSSNKYAIKHKANRYVSGAIGILETSLSGEYIILENLSSNKSVNLKGWYIHRFVPDQNINVTFKFVNDTLLNPGEKLKILSNRQKSNSMHEGLNRPPRPVKGAEKVITAFNIENWGTYSKFSVTKLINQEGVDKAVLTQSLLKLASSQNNLNQDEIPLPEGSELSRHARNTSRSSSNLNEFGQQQMIRARSASRPCCPETTTTTTTKKTTTTTSTTQQTTTTTTKNCCPDQQILVTSKPPIVHVTRQF</sequence>
<reference evidence="7" key="1">
    <citation type="submission" date="2021-02" db="EMBL/GenBank/DDBJ databases">
        <authorList>
            <person name="Nowell W R."/>
        </authorList>
    </citation>
    <scope>NUCLEOTIDE SEQUENCE</scope>
    <source>
        <strain evidence="7">Ploen Becks lab</strain>
    </source>
</reference>
<comment type="subcellular location">
    <subcellularLocation>
        <location evidence="1">Nucleus</location>
    </subcellularLocation>
</comment>
<feature type="compositionally biased region" description="Low complexity" evidence="5">
    <location>
        <begin position="1270"/>
        <end position="1283"/>
    </location>
</feature>
<dbReference type="GO" id="GO:0006998">
    <property type="term" value="P:nuclear envelope organization"/>
    <property type="evidence" value="ECO:0007669"/>
    <property type="project" value="TreeGrafter"/>
</dbReference>
<feature type="compositionally biased region" description="Low complexity" evidence="5">
    <location>
        <begin position="23"/>
        <end position="34"/>
    </location>
</feature>
<feature type="coiled-coil region" evidence="4">
    <location>
        <begin position="90"/>
        <end position="138"/>
    </location>
</feature>
<gene>
    <name evidence="7" type="ORF">OXX778_LOCUS1463</name>
</gene>
<dbReference type="GO" id="GO:0090435">
    <property type="term" value="P:protein localization to nuclear envelope"/>
    <property type="evidence" value="ECO:0007669"/>
    <property type="project" value="TreeGrafter"/>
</dbReference>
<feature type="domain" description="LTD" evidence="6">
    <location>
        <begin position="1072"/>
        <end position="1241"/>
    </location>
</feature>
<dbReference type="GO" id="GO:0051664">
    <property type="term" value="P:nuclear pore localization"/>
    <property type="evidence" value="ECO:0007669"/>
    <property type="project" value="TreeGrafter"/>
</dbReference>
<dbReference type="PANTHER" id="PTHR45721">
    <property type="entry name" value="LAMIN DM0-RELATED"/>
    <property type="match status" value="1"/>
</dbReference>
<feature type="compositionally biased region" description="Polar residues" evidence="5">
    <location>
        <begin position="1241"/>
        <end position="1256"/>
    </location>
</feature>
<dbReference type="EMBL" id="CAJNOC010000094">
    <property type="protein sequence ID" value="CAF0714392.1"/>
    <property type="molecule type" value="Genomic_DNA"/>
</dbReference>
<dbReference type="OrthoDB" id="9994254at2759"/>
<feature type="coiled-coil region" evidence="4">
    <location>
        <begin position="761"/>
        <end position="812"/>
    </location>
</feature>
<accession>A0A813MGF1</accession>
<evidence type="ECO:0000313" key="8">
    <source>
        <dbReference type="Proteomes" id="UP000663879"/>
    </source>
</evidence>
<evidence type="ECO:0000259" key="6">
    <source>
        <dbReference type="PROSITE" id="PS51841"/>
    </source>
</evidence>
<feature type="coiled-coil region" evidence="4">
    <location>
        <begin position="239"/>
        <end position="273"/>
    </location>
</feature>
<dbReference type="GO" id="GO:0031507">
    <property type="term" value="P:heterochromatin formation"/>
    <property type="evidence" value="ECO:0007669"/>
    <property type="project" value="TreeGrafter"/>
</dbReference>
<feature type="compositionally biased region" description="Polar residues" evidence="5">
    <location>
        <begin position="63"/>
        <end position="74"/>
    </location>
</feature>
<evidence type="ECO:0000256" key="4">
    <source>
        <dbReference type="SAM" id="Coils"/>
    </source>
</evidence>
<dbReference type="GO" id="GO:0005200">
    <property type="term" value="F:structural constituent of cytoskeleton"/>
    <property type="evidence" value="ECO:0007669"/>
    <property type="project" value="TreeGrafter"/>
</dbReference>
<keyword evidence="2 4" id="KW-0175">Coiled coil</keyword>
<proteinExistence type="predicted"/>
<evidence type="ECO:0000256" key="1">
    <source>
        <dbReference type="ARBA" id="ARBA00004123"/>
    </source>
</evidence>
<dbReference type="InterPro" id="IPR001322">
    <property type="entry name" value="Lamin_tail_dom"/>
</dbReference>
<dbReference type="InterPro" id="IPR036415">
    <property type="entry name" value="Lamin_tail_dom_sf"/>
</dbReference>
<feature type="region of interest" description="Disordered" evidence="5">
    <location>
        <begin position="1223"/>
        <end position="1283"/>
    </location>
</feature>